<dbReference type="EMBL" id="CP042582">
    <property type="protein sequence ID" value="QEX22414.1"/>
    <property type="molecule type" value="Genomic_DNA"/>
</dbReference>
<feature type="region of interest" description="Disordered" evidence="1">
    <location>
        <begin position="15"/>
        <end position="65"/>
    </location>
</feature>
<reference evidence="2 3" key="1">
    <citation type="submission" date="2019-08" db="EMBL/GenBank/DDBJ databases">
        <title>Hyperibacter terrae gen. nov., sp. nov. and Hyperibacter viscosus sp. nov., two new members in the family Rhodospirillaceae isolated from the rhizosphere of Hypericum perforatum.</title>
        <authorList>
            <person name="Noviana Z."/>
        </authorList>
    </citation>
    <scope>NUCLEOTIDE SEQUENCE [LARGE SCALE GENOMIC DNA]</scope>
    <source>
        <strain evidence="2 3">R5959</strain>
    </source>
</reference>
<evidence type="ECO:0000313" key="2">
    <source>
        <dbReference type="EMBL" id="QEX22414.1"/>
    </source>
</evidence>
<gene>
    <name evidence="2" type="ORF">FRZ61_23440</name>
</gene>
<feature type="compositionally biased region" description="Basic and acidic residues" evidence="1">
    <location>
        <begin position="26"/>
        <end position="42"/>
    </location>
</feature>
<accession>A0A5J6MZF8</accession>
<protein>
    <submittedName>
        <fullName evidence="2">Uncharacterized protein</fullName>
    </submittedName>
</protein>
<dbReference type="KEGG" id="hadh:FRZ61_23440"/>
<evidence type="ECO:0000313" key="3">
    <source>
        <dbReference type="Proteomes" id="UP000325797"/>
    </source>
</evidence>
<dbReference type="AlphaFoldDB" id="A0A5J6MZF8"/>
<name>A0A5J6MZF8_9PROT</name>
<keyword evidence="3" id="KW-1185">Reference proteome</keyword>
<organism evidence="2 3">
    <name type="scientific">Hypericibacter adhaerens</name>
    <dbReference type="NCBI Taxonomy" id="2602016"/>
    <lineage>
        <taxon>Bacteria</taxon>
        <taxon>Pseudomonadati</taxon>
        <taxon>Pseudomonadota</taxon>
        <taxon>Alphaproteobacteria</taxon>
        <taxon>Rhodospirillales</taxon>
        <taxon>Dongiaceae</taxon>
        <taxon>Hypericibacter</taxon>
    </lineage>
</organism>
<proteinExistence type="predicted"/>
<dbReference type="Proteomes" id="UP000325797">
    <property type="component" value="Chromosome"/>
</dbReference>
<sequence>MLDVRFVSGGRLHRDRHILSPGGQSRHREREAERKATNEIHDPLVMIGARRSREAPKPPQATMKL</sequence>
<evidence type="ECO:0000256" key="1">
    <source>
        <dbReference type="SAM" id="MobiDB-lite"/>
    </source>
</evidence>